<protein>
    <submittedName>
        <fullName evidence="1">Uncharacterized protein</fullName>
    </submittedName>
</protein>
<dbReference type="Proteomes" id="UP000807306">
    <property type="component" value="Unassembled WGS sequence"/>
</dbReference>
<evidence type="ECO:0000313" key="2">
    <source>
        <dbReference type="Proteomes" id="UP000807306"/>
    </source>
</evidence>
<feature type="non-terminal residue" evidence="1">
    <location>
        <position position="1"/>
    </location>
</feature>
<dbReference type="EMBL" id="MU157879">
    <property type="protein sequence ID" value="KAF9525827.1"/>
    <property type="molecule type" value="Genomic_DNA"/>
</dbReference>
<proteinExistence type="predicted"/>
<name>A0A9P6JM13_9AGAR</name>
<dbReference type="OrthoDB" id="2682806at2759"/>
<sequence>CAQCTRADPVWRCRECMQTHIFCNTCFFNVHQYSPFHRVECWNGSSFEDGQLWRVGVKLQTGHDGHIRKKTIGLLQP</sequence>
<accession>A0A9P6JM13</accession>
<reference evidence="1" key="1">
    <citation type="submission" date="2020-11" db="EMBL/GenBank/DDBJ databases">
        <authorList>
            <consortium name="DOE Joint Genome Institute"/>
            <person name="Ahrendt S."/>
            <person name="Riley R."/>
            <person name="Andreopoulos W."/>
            <person name="Labutti K."/>
            <person name="Pangilinan J."/>
            <person name="Ruiz-Duenas F.J."/>
            <person name="Barrasa J.M."/>
            <person name="Sanchez-Garcia M."/>
            <person name="Camarero S."/>
            <person name="Miyauchi S."/>
            <person name="Serrano A."/>
            <person name="Linde D."/>
            <person name="Babiker R."/>
            <person name="Drula E."/>
            <person name="Ayuso-Fernandez I."/>
            <person name="Pacheco R."/>
            <person name="Padilla G."/>
            <person name="Ferreira P."/>
            <person name="Barriuso J."/>
            <person name="Kellner H."/>
            <person name="Castanera R."/>
            <person name="Alfaro M."/>
            <person name="Ramirez L."/>
            <person name="Pisabarro A.G."/>
            <person name="Kuo A."/>
            <person name="Tritt A."/>
            <person name="Lipzen A."/>
            <person name="He G."/>
            <person name="Yan M."/>
            <person name="Ng V."/>
            <person name="Cullen D."/>
            <person name="Martin F."/>
            <person name="Rosso M.-N."/>
            <person name="Henrissat B."/>
            <person name="Hibbett D."/>
            <person name="Martinez A.T."/>
            <person name="Grigoriev I.V."/>
        </authorList>
    </citation>
    <scope>NUCLEOTIDE SEQUENCE</scope>
    <source>
        <strain evidence="1">CBS 506.95</strain>
    </source>
</reference>
<evidence type="ECO:0000313" key="1">
    <source>
        <dbReference type="EMBL" id="KAF9525827.1"/>
    </source>
</evidence>
<dbReference type="AlphaFoldDB" id="A0A9P6JM13"/>
<organism evidence="1 2">
    <name type="scientific">Crepidotus variabilis</name>
    <dbReference type="NCBI Taxonomy" id="179855"/>
    <lineage>
        <taxon>Eukaryota</taxon>
        <taxon>Fungi</taxon>
        <taxon>Dikarya</taxon>
        <taxon>Basidiomycota</taxon>
        <taxon>Agaricomycotina</taxon>
        <taxon>Agaricomycetes</taxon>
        <taxon>Agaricomycetidae</taxon>
        <taxon>Agaricales</taxon>
        <taxon>Agaricineae</taxon>
        <taxon>Crepidotaceae</taxon>
        <taxon>Crepidotus</taxon>
    </lineage>
</organism>
<comment type="caution">
    <text evidence="1">The sequence shown here is derived from an EMBL/GenBank/DDBJ whole genome shotgun (WGS) entry which is preliminary data.</text>
</comment>
<keyword evidence="2" id="KW-1185">Reference proteome</keyword>
<gene>
    <name evidence="1" type="ORF">CPB83DRAFT_771440</name>
</gene>